<feature type="domain" description="SAP" evidence="4">
    <location>
        <begin position="7"/>
        <end position="41"/>
    </location>
</feature>
<dbReference type="PANTHER" id="PTHR46551">
    <property type="entry name" value="SAP DOMAIN-CONTAINING RIBONUCLEOPROTEIN"/>
    <property type="match status" value="1"/>
</dbReference>
<dbReference type="InterPro" id="IPR003034">
    <property type="entry name" value="SAP_dom"/>
</dbReference>
<comment type="caution">
    <text evidence="5">The sequence shown here is derived from an EMBL/GenBank/DDBJ whole genome shotgun (WGS) entry which is preliminary data.</text>
</comment>
<sequence length="229" mass="24114">MSSEADLQKLKVTDLKELLAKHALPQTGKKDDLIKRLLDNKISADGGEEELTDPEPLAPPETSSAPAQPPTTDAAPSDTTSTLTPEQQALKARAERFGLAFNPNPPSKPAPKPVSTPAEAEPKPAPTKAGAIDKAPLGISEETLAKRREKFGVVEKTTVASTTKAAAASNGKKEATVVAKAPAPELTPEMAEKQAIEDEKKRKRAEKFGTAKPATNGSEAEPETKKAKA</sequence>
<evidence type="ECO:0000313" key="5">
    <source>
        <dbReference type="EMBL" id="ORY33467.1"/>
    </source>
</evidence>
<evidence type="ECO:0000256" key="3">
    <source>
        <dbReference type="SAM" id="MobiDB-lite"/>
    </source>
</evidence>
<dbReference type="OrthoDB" id="272357at2759"/>
<dbReference type="GO" id="GO:0005634">
    <property type="term" value="C:nucleus"/>
    <property type="evidence" value="ECO:0007669"/>
    <property type="project" value="TreeGrafter"/>
</dbReference>
<dbReference type="SUPFAM" id="SSF68906">
    <property type="entry name" value="SAP domain"/>
    <property type="match status" value="1"/>
</dbReference>
<dbReference type="PROSITE" id="PS50800">
    <property type="entry name" value="SAP"/>
    <property type="match status" value="1"/>
</dbReference>
<dbReference type="Gene3D" id="1.10.720.30">
    <property type="entry name" value="SAP domain"/>
    <property type="match status" value="1"/>
</dbReference>
<dbReference type="EMBL" id="MCFC01000006">
    <property type="protein sequence ID" value="ORY33467.1"/>
    <property type="molecule type" value="Genomic_DNA"/>
</dbReference>
<reference evidence="5 6" key="1">
    <citation type="submission" date="2016-07" db="EMBL/GenBank/DDBJ databases">
        <title>Pervasive Adenine N6-methylation of Active Genes in Fungi.</title>
        <authorList>
            <consortium name="DOE Joint Genome Institute"/>
            <person name="Mondo S.J."/>
            <person name="Dannebaum R.O."/>
            <person name="Kuo R.C."/>
            <person name="Labutti K."/>
            <person name="Haridas S."/>
            <person name="Kuo A."/>
            <person name="Salamov A."/>
            <person name="Ahrendt S.R."/>
            <person name="Lipzen A."/>
            <person name="Sullivan W."/>
            <person name="Andreopoulos W.B."/>
            <person name="Clum A."/>
            <person name="Lindquist E."/>
            <person name="Daum C."/>
            <person name="Ramamoorthy G.K."/>
            <person name="Gryganskyi A."/>
            <person name="Culley D."/>
            <person name="Magnuson J.K."/>
            <person name="James T.Y."/>
            <person name="O'Malley M.A."/>
            <person name="Stajich J.E."/>
            <person name="Spatafora J.W."/>
            <person name="Visel A."/>
            <person name="Grigoriev I.V."/>
        </authorList>
    </citation>
    <scope>NUCLEOTIDE SEQUENCE [LARGE SCALE GENOMIC DNA]</scope>
    <source>
        <strain evidence="5 6">68-887.2</strain>
    </source>
</reference>
<dbReference type="InterPro" id="IPR052240">
    <property type="entry name" value="SAP_domain_ribonucleoprotein"/>
</dbReference>
<keyword evidence="6" id="KW-1185">Reference proteome</keyword>
<keyword evidence="1" id="KW-0597">Phosphoprotein</keyword>
<dbReference type="InParanoid" id="A0A1Y2BG51"/>
<proteinExistence type="inferred from homology"/>
<evidence type="ECO:0000259" key="4">
    <source>
        <dbReference type="PROSITE" id="PS50800"/>
    </source>
</evidence>
<evidence type="ECO:0000313" key="6">
    <source>
        <dbReference type="Proteomes" id="UP000193986"/>
    </source>
</evidence>
<feature type="compositionally biased region" description="Low complexity" evidence="3">
    <location>
        <begin position="60"/>
        <end position="85"/>
    </location>
</feature>
<dbReference type="Proteomes" id="UP000193986">
    <property type="component" value="Unassembled WGS sequence"/>
</dbReference>
<feature type="region of interest" description="Disordered" evidence="3">
    <location>
        <begin position="43"/>
        <end position="141"/>
    </location>
</feature>
<gene>
    <name evidence="5" type="ORF">BCR39DRAFT_520310</name>
</gene>
<feature type="compositionally biased region" description="Low complexity" evidence="3">
    <location>
        <begin position="160"/>
        <end position="169"/>
    </location>
</feature>
<dbReference type="SMART" id="SM00513">
    <property type="entry name" value="SAP"/>
    <property type="match status" value="1"/>
</dbReference>
<evidence type="ECO:0000256" key="2">
    <source>
        <dbReference type="ARBA" id="ARBA00046328"/>
    </source>
</evidence>
<organism evidence="5 6">
    <name type="scientific">Naematelia encephala</name>
    <dbReference type="NCBI Taxonomy" id="71784"/>
    <lineage>
        <taxon>Eukaryota</taxon>
        <taxon>Fungi</taxon>
        <taxon>Dikarya</taxon>
        <taxon>Basidiomycota</taxon>
        <taxon>Agaricomycotina</taxon>
        <taxon>Tremellomycetes</taxon>
        <taxon>Tremellales</taxon>
        <taxon>Naemateliaceae</taxon>
        <taxon>Naematelia</taxon>
    </lineage>
</organism>
<name>A0A1Y2BG51_9TREE</name>
<dbReference type="GO" id="GO:0016973">
    <property type="term" value="P:poly(A)+ mRNA export from nucleus"/>
    <property type="evidence" value="ECO:0007669"/>
    <property type="project" value="TreeGrafter"/>
</dbReference>
<dbReference type="Pfam" id="PF02037">
    <property type="entry name" value="SAP"/>
    <property type="match status" value="1"/>
</dbReference>
<evidence type="ECO:0000256" key="1">
    <source>
        <dbReference type="ARBA" id="ARBA00022553"/>
    </source>
</evidence>
<feature type="compositionally biased region" description="Pro residues" evidence="3">
    <location>
        <begin position="103"/>
        <end position="114"/>
    </location>
</feature>
<feature type="region of interest" description="Disordered" evidence="3">
    <location>
        <begin position="160"/>
        <end position="229"/>
    </location>
</feature>
<accession>A0A1Y2BG51</accession>
<dbReference type="PANTHER" id="PTHR46551:SF1">
    <property type="entry name" value="SAP DOMAIN-CONTAINING RIBONUCLEOPROTEIN"/>
    <property type="match status" value="1"/>
</dbReference>
<dbReference type="InterPro" id="IPR036361">
    <property type="entry name" value="SAP_dom_sf"/>
</dbReference>
<dbReference type="STRING" id="71784.A0A1Y2BG51"/>
<feature type="compositionally biased region" description="Basic and acidic residues" evidence="3">
    <location>
        <begin position="190"/>
        <end position="200"/>
    </location>
</feature>
<protein>
    <recommendedName>
        <fullName evidence="4">SAP domain-containing protein</fullName>
    </recommendedName>
</protein>
<dbReference type="AlphaFoldDB" id="A0A1Y2BG51"/>
<comment type="similarity">
    <text evidence="2">Belongs to the SAP domain-containing ribonucleoprotein family.</text>
</comment>